<dbReference type="InterPro" id="IPR013113">
    <property type="entry name" value="SIP_FAD-bd"/>
</dbReference>
<dbReference type="InterPro" id="IPR017927">
    <property type="entry name" value="FAD-bd_FR_type"/>
</dbReference>
<proteinExistence type="predicted"/>
<evidence type="ECO:0000313" key="2">
    <source>
        <dbReference type="EMBL" id="MCD5311466.1"/>
    </source>
</evidence>
<dbReference type="InterPro" id="IPR017938">
    <property type="entry name" value="Riboflavin_synthase-like_b-brl"/>
</dbReference>
<feature type="domain" description="FAD-binding FR-type" evidence="1">
    <location>
        <begin position="16"/>
        <end position="119"/>
    </location>
</feature>
<dbReference type="SUPFAM" id="SSF63380">
    <property type="entry name" value="Riboflavin synthase domain-like"/>
    <property type="match status" value="1"/>
</dbReference>
<dbReference type="Proteomes" id="UP001138997">
    <property type="component" value="Unassembled WGS sequence"/>
</dbReference>
<dbReference type="PANTHER" id="PTHR30157:SF0">
    <property type="entry name" value="NADPH-DEPENDENT FERRIC-CHELATE REDUCTASE"/>
    <property type="match status" value="1"/>
</dbReference>
<comment type="caution">
    <text evidence="2">The sequence shown here is derived from an EMBL/GenBank/DDBJ whole genome shotgun (WGS) entry which is preliminary data.</text>
</comment>
<evidence type="ECO:0000259" key="1">
    <source>
        <dbReference type="PROSITE" id="PS51384"/>
    </source>
</evidence>
<dbReference type="EMBL" id="JAJOMB010000005">
    <property type="protein sequence ID" value="MCD5311466.1"/>
    <property type="molecule type" value="Genomic_DNA"/>
</dbReference>
<organism evidence="2 3">
    <name type="scientific">Kineosporia babensis</name>
    <dbReference type="NCBI Taxonomy" id="499548"/>
    <lineage>
        <taxon>Bacteria</taxon>
        <taxon>Bacillati</taxon>
        <taxon>Actinomycetota</taxon>
        <taxon>Actinomycetes</taxon>
        <taxon>Kineosporiales</taxon>
        <taxon>Kineosporiaceae</taxon>
        <taxon>Kineosporia</taxon>
    </lineage>
</organism>
<dbReference type="PROSITE" id="PS51384">
    <property type="entry name" value="FAD_FR"/>
    <property type="match status" value="1"/>
</dbReference>
<keyword evidence="3" id="KW-1185">Reference proteome</keyword>
<evidence type="ECO:0000313" key="3">
    <source>
        <dbReference type="Proteomes" id="UP001138997"/>
    </source>
</evidence>
<dbReference type="InterPro" id="IPR039261">
    <property type="entry name" value="FNR_nucleotide-bd"/>
</dbReference>
<dbReference type="Gene3D" id="2.40.30.10">
    <property type="entry name" value="Translation factors"/>
    <property type="match status" value="1"/>
</dbReference>
<dbReference type="RefSeq" id="WP_231440682.1">
    <property type="nucleotide sequence ID" value="NZ_JAJOMB010000005.1"/>
</dbReference>
<dbReference type="CDD" id="cd06193">
    <property type="entry name" value="siderophore_interacting"/>
    <property type="match status" value="1"/>
</dbReference>
<dbReference type="PANTHER" id="PTHR30157">
    <property type="entry name" value="FERRIC REDUCTASE, NADPH-DEPENDENT"/>
    <property type="match status" value="1"/>
</dbReference>
<name>A0A9X1NDV2_9ACTN</name>
<dbReference type="InterPro" id="IPR039374">
    <property type="entry name" value="SIP_fam"/>
</dbReference>
<sequence length="266" mass="29408">MTETAPLRSADHNRAMHDATATITGIHHPTPHLLRFTAELPAPVAADPTWGTPNVTLRLELSADVSRVYTVRRFDPTAATIEVDVVLHSGESPMMQWAAGLRLGLEVAFRGPRQHFVIPDEPARPVALFLDATAIPALYAILAHWPERVGGVGWVRTEDAAAFAELPSVPGLELHRIETGLLERAHVLPNPEQYVVWGAGEREDMRALRSHFRSTVGLAKEHVALYGYWKRGLSNTEIDQYRLANYQRILADGGNLDDIDDLAITI</sequence>
<dbReference type="GO" id="GO:0016491">
    <property type="term" value="F:oxidoreductase activity"/>
    <property type="evidence" value="ECO:0007669"/>
    <property type="project" value="InterPro"/>
</dbReference>
<dbReference type="Pfam" id="PF08021">
    <property type="entry name" value="FAD_binding_9"/>
    <property type="match status" value="1"/>
</dbReference>
<protein>
    <submittedName>
        <fullName evidence="2">Siderophore-interacting protein</fullName>
    </submittedName>
</protein>
<accession>A0A9X1NDV2</accession>
<gene>
    <name evidence="2" type="ORF">LR394_11190</name>
</gene>
<reference evidence="2" key="1">
    <citation type="submission" date="2021-11" db="EMBL/GenBank/DDBJ databases">
        <title>Streptomyces corallinus and Kineosporia corallina sp. nov., two new coral-derived marine actinobacteria.</title>
        <authorList>
            <person name="Buangrab K."/>
            <person name="Sutthacheep M."/>
            <person name="Yeemin T."/>
            <person name="Harunari E."/>
            <person name="Igarashi Y."/>
            <person name="Sripreechasak P."/>
            <person name="Kanchanasin P."/>
            <person name="Tanasupawat S."/>
            <person name="Phongsopitanun W."/>
        </authorList>
    </citation>
    <scope>NUCLEOTIDE SEQUENCE</scope>
    <source>
        <strain evidence="2">JCM 31032</strain>
    </source>
</reference>
<dbReference type="Gene3D" id="3.40.50.80">
    <property type="entry name" value="Nucleotide-binding domain of ferredoxin-NADP reductase (FNR) module"/>
    <property type="match status" value="1"/>
</dbReference>
<dbReference type="AlphaFoldDB" id="A0A9X1NDV2"/>
<dbReference type="Pfam" id="PF04954">
    <property type="entry name" value="SIP"/>
    <property type="match status" value="1"/>
</dbReference>
<dbReference type="InterPro" id="IPR007037">
    <property type="entry name" value="SIP_rossman_dom"/>
</dbReference>